<name>A5BD44_VITVI</name>
<dbReference type="InterPro" id="IPR002937">
    <property type="entry name" value="Amino_oxidase"/>
</dbReference>
<keyword evidence="7" id="KW-1133">Transmembrane helix</keyword>
<dbReference type="Gene3D" id="3.90.660.10">
    <property type="match status" value="1"/>
</dbReference>
<evidence type="ECO:0000256" key="6">
    <source>
        <dbReference type="ARBA" id="ARBA00023002"/>
    </source>
</evidence>
<keyword evidence="7" id="KW-0472">Membrane</keyword>
<keyword evidence="5" id="KW-0274">FAD</keyword>
<evidence type="ECO:0000256" key="1">
    <source>
        <dbReference type="ARBA" id="ARBA00001974"/>
    </source>
</evidence>
<keyword evidence="4" id="KW-0285">Flavoprotein</keyword>
<evidence type="ECO:0000256" key="5">
    <source>
        <dbReference type="ARBA" id="ARBA00022827"/>
    </source>
</evidence>
<dbReference type="PANTHER" id="PTHR10742:SF313">
    <property type="entry name" value="AMINE OXIDASE"/>
    <property type="match status" value="1"/>
</dbReference>
<reference evidence="9" key="1">
    <citation type="journal article" date="2007" name="PLoS ONE">
        <title>The first genome sequence of an elite grapevine cultivar (Pinot noir Vitis vinifera L.): coping with a highly heterozygous genome.</title>
        <authorList>
            <person name="Velasco R."/>
            <person name="Zharkikh A."/>
            <person name="Troggio M."/>
            <person name="Cartwright D.A."/>
            <person name="Cestaro A."/>
            <person name="Pruss D."/>
            <person name="Pindo M."/>
            <person name="FitzGerald L.M."/>
            <person name="Vezzulli S."/>
            <person name="Reid J."/>
            <person name="Malacarne G."/>
            <person name="Iliev D."/>
            <person name="Coppola G."/>
            <person name="Wardell B."/>
            <person name="Micheletti D."/>
            <person name="Macalma T."/>
            <person name="Facci M."/>
            <person name="Mitchell J.T."/>
            <person name="Perazzolli M."/>
            <person name="Eldredge G."/>
            <person name="Gatto P."/>
            <person name="Oyzerski R."/>
            <person name="Moretto M."/>
            <person name="Gutin N."/>
            <person name="Stefanini M."/>
            <person name="Chen Y."/>
            <person name="Segala C."/>
            <person name="Davenport C."/>
            <person name="Dematte L."/>
            <person name="Mraz A."/>
            <person name="Battilana J."/>
            <person name="Stormo K."/>
            <person name="Costa F."/>
            <person name="Tao Q."/>
            <person name="Si-Ammour A."/>
            <person name="Harkins T."/>
            <person name="Lackey A."/>
            <person name="Perbost C."/>
            <person name="Taillon B."/>
            <person name="Stella A."/>
            <person name="Solovyev V."/>
            <person name="Fawcett J.A."/>
            <person name="Sterck L."/>
            <person name="Vandepoele K."/>
            <person name="Grando S.M."/>
            <person name="Toppo S."/>
            <person name="Moser C."/>
            <person name="Lanchbury J."/>
            <person name="Bogden R."/>
            <person name="Skolnick M."/>
            <person name="Sgaramella V."/>
            <person name="Bhatnagar S.K."/>
            <person name="Fontana P."/>
            <person name="Gutin A."/>
            <person name="Van de Peer Y."/>
            <person name="Salamini F."/>
            <person name="Viola R."/>
        </authorList>
    </citation>
    <scope>NUCLEOTIDE SEQUENCE</scope>
</reference>
<dbReference type="SUPFAM" id="SSF51905">
    <property type="entry name" value="FAD/NAD(P)-binding domain"/>
    <property type="match status" value="1"/>
</dbReference>
<dbReference type="GO" id="GO:0046592">
    <property type="term" value="F:polyamine oxidase activity"/>
    <property type="evidence" value="ECO:0007669"/>
    <property type="project" value="UniProtKB-ARBA"/>
</dbReference>
<dbReference type="InterPro" id="IPR050281">
    <property type="entry name" value="Flavin_monoamine_oxidase"/>
</dbReference>
<proteinExistence type="inferred from homology"/>
<comment type="similarity">
    <text evidence="3">Belongs to the flavin monoamine oxidase family.</text>
</comment>
<dbReference type="Pfam" id="PF01593">
    <property type="entry name" value="Amino_oxidase"/>
    <property type="match status" value="1"/>
</dbReference>
<sequence>MVIDYYLCDFESAEPPRATSLLNSEPSSTYSNFGEDSYFVSDPRGYESVVHYVAQQFLTTNAAGQITDPRLQLKKVVTEISRSPRGVAVKTEDGLVHRADYVIVSVSLGVLQNDLIKFHPSLPQWKILALDQFNMAIYTKIFLKFPYKFWPSGNGTEFFLYAHEKRGYYPFWQHLEREFPGENVLLVTVTDDESRRLEQQSDSETKAEIMAVLRNMFGKQIPEATDILVPRWLSNRFFKGSYSNWPIGVSHHQFNQIKAPVGKVYFTGEHTSAAYYGYVHGAYFAGFVLFVIGL</sequence>
<accession>A5BD44</accession>
<comment type="pathway">
    <text evidence="2">Amine and polyamine degradation; spermine degradation.</text>
</comment>
<evidence type="ECO:0000256" key="4">
    <source>
        <dbReference type="ARBA" id="ARBA00022630"/>
    </source>
</evidence>
<dbReference type="GO" id="GO:0050660">
    <property type="term" value="F:flavin adenine dinucleotide binding"/>
    <property type="evidence" value="ECO:0007669"/>
    <property type="project" value="UniProtKB-ARBA"/>
</dbReference>
<comment type="cofactor">
    <cofactor evidence="1">
        <name>FAD</name>
        <dbReference type="ChEBI" id="CHEBI:57692"/>
    </cofactor>
</comment>
<dbReference type="AlphaFoldDB" id="A5BD44"/>
<dbReference type="PANTHER" id="PTHR10742">
    <property type="entry name" value="FLAVIN MONOAMINE OXIDASE"/>
    <property type="match status" value="1"/>
</dbReference>
<organism evidence="9">
    <name type="scientific">Vitis vinifera</name>
    <name type="common">Grape</name>
    <dbReference type="NCBI Taxonomy" id="29760"/>
    <lineage>
        <taxon>Eukaryota</taxon>
        <taxon>Viridiplantae</taxon>
        <taxon>Streptophyta</taxon>
        <taxon>Embryophyta</taxon>
        <taxon>Tracheophyta</taxon>
        <taxon>Spermatophyta</taxon>
        <taxon>Magnoliopsida</taxon>
        <taxon>eudicotyledons</taxon>
        <taxon>Gunneridae</taxon>
        <taxon>Pentapetalae</taxon>
        <taxon>rosids</taxon>
        <taxon>Vitales</taxon>
        <taxon>Vitaceae</taxon>
        <taxon>Viteae</taxon>
        <taxon>Vitis</taxon>
    </lineage>
</organism>
<gene>
    <name evidence="9" type="ORF">VITISV_008277</name>
</gene>
<dbReference type="SUPFAM" id="SSF54373">
    <property type="entry name" value="FAD-linked reductases, C-terminal domain"/>
    <property type="match status" value="1"/>
</dbReference>
<evidence type="ECO:0000256" key="3">
    <source>
        <dbReference type="ARBA" id="ARBA00005995"/>
    </source>
</evidence>
<protein>
    <recommendedName>
        <fullName evidence="8">Amine oxidase domain-containing protein</fullName>
    </recommendedName>
</protein>
<evidence type="ECO:0000256" key="2">
    <source>
        <dbReference type="ARBA" id="ARBA00004723"/>
    </source>
</evidence>
<dbReference type="GO" id="GO:0006598">
    <property type="term" value="P:polyamine catabolic process"/>
    <property type="evidence" value="ECO:0007669"/>
    <property type="project" value="UniProtKB-ARBA"/>
</dbReference>
<feature type="domain" description="Amine oxidase" evidence="8">
    <location>
        <begin position="13"/>
        <end position="286"/>
    </location>
</feature>
<evidence type="ECO:0000259" key="8">
    <source>
        <dbReference type="Pfam" id="PF01593"/>
    </source>
</evidence>
<feature type="transmembrane region" description="Helical" evidence="7">
    <location>
        <begin position="273"/>
        <end position="292"/>
    </location>
</feature>
<dbReference type="FunFam" id="3.90.660.10:FF:000012">
    <property type="entry name" value="Polyamine oxidase 1"/>
    <property type="match status" value="1"/>
</dbReference>
<dbReference type="EMBL" id="AM455079">
    <property type="protein sequence ID" value="CAN60044.1"/>
    <property type="molecule type" value="Genomic_DNA"/>
</dbReference>
<keyword evidence="6" id="KW-0560">Oxidoreductase</keyword>
<dbReference type="ExpressionAtlas" id="A5BD44">
    <property type="expression patterns" value="baseline and differential"/>
</dbReference>
<evidence type="ECO:0000313" key="9">
    <source>
        <dbReference type="EMBL" id="CAN60044.1"/>
    </source>
</evidence>
<keyword evidence="7" id="KW-0812">Transmembrane</keyword>
<dbReference type="InterPro" id="IPR036188">
    <property type="entry name" value="FAD/NAD-bd_sf"/>
</dbReference>
<evidence type="ECO:0000256" key="7">
    <source>
        <dbReference type="SAM" id="Phobius"/>
    </source>
</evidence>